<protein>
    <recommendedName>
        <fullName evidence="3">DUF2250 domain-containing protein</fullName>
    </recommendedName>
</protein>
<gene>
    <name evidence="1" type="ORF">D1868_04215</name>
</gene>
<keyword evidence="2" id="KW-1185">Reference proteome</keyword>
<dbReference type="AlphaFoldDB" id="A0A650CN29"/>
<evidence type="ECO:0008006" key="3">
    <source>
        <dbReference type="Google" id="ProtNLM"/>
    </source>
</evidence>
<dbReference type="RefSeq" id="WP_156005858.1">
    <property type="nucleotide sequence ID" value="NZ_CP045483.1"/>
</dbReference>
<evidence type="ECO:0000313" key="2">
    <source>
        <dbReference type="Proteomes" id="UP000423396"/>
    </source>
</evidence>
<accession>A0A650CN29</accession>
<proteinExistence type="predicted"/>
<organism evidence="1 2">
    <name type="scientific">Stygiolobus azoricus</name>
    <dbReference type="NCBI Taxonomy" id="41675"/>
    <lineage>
        <taxon>Archaea</taxon>
        <taxon>Thermoproteota</taxon>
        <taxon>Thermoprotei</taxon>
        <taxon>Sulfolobales</taxon>
        <taxon>Sulfolobaceae</taxon>
        <taxon>Stygiolobus</taxon>
    </lineage>
</organism>
<dbReference type="GeneID" id="42798250"/>
<dbReference type="KEGG" id="sazo:D1868_04215"/>
<sequence>MRWLKKREVVIYYLLERKFGVNEFNLGEAIDYLSPYFSKKVALNVIRYFYKTGILVKTGELRYRVIPWEEYMLDVSFKYLRRRATLRRRIR</sequence>
<name>A0A650CN29_9CREN</name>
<evidence type="ECO:0000313" key="1">
    <source>
        <dbReference type="EMBL" id="QGR19260.1"/>
    </source>
</evidence>
<dbReference type="EMBL" id="CP045483">
    <property type="protein sequence ID" value="QGR19260.1"/>
    <property type="molecule type" value="Genomic_DNA"/>
</dbReference>
<dbReference type="Proteomes" id="UP000423396">
    <property type="component" value="Chromosome"/>
</dbReference>
<reference evidence="1 2" key="1">
    <citation type="submission" date="2019-10" db="EMBL/GenBank/DDBJ databases">
        <title>Genome Sequences from Six Type Strain Members of the Archaeal Family Sulfolobaceae: Acidianus ambivalens, Acidianus infernus, Metallosphaera prunae, Stygiolobus azoricus, Sulfolobus metallicus, and Sulfurisphaera ohwakuensis.</title>
        <authorList>
            <person name="Counts J.A."/>
            <person name="Kelly R.M."/>
        </authorList>
    </citation>
    <scope>NUCLEOTIDE SEQUENCE [LARGE SCALE GENOMIC DNA]</scope>
    <source>
        <strain evidence="1 2">FC6</strain>
    </source>
</reference>